<protein>
    <recommendedName>
        <fullName evidence="3">HNH endonuclease 5 domain-containing protein</fullName>
    </recommendedName>
</protein>
<dbReference type="EMBL" id="JBHTBR010000004">
    <property type="protein sequence ID" value="MFC7291682.1"/>
    <property type="molecule type" value="Genomic_DNA"/>
</dbReference>
<name>A0ABW2IL14_9PROT</name>
<sequence>MFIDHREGSCCLCGATQNLTGEHKIKRSAISSQFGNEKMVIGHFERADDPYRNVQGPKSKNLHFRSRICKNCNDTLTQPADRQFDILFQEVNKCFQANEDPQNMFNQVYEEGTCEYLNIYRYFSKLMVCHMAEIEAPRLVSLCEFVLGKSDRNRLNLKIDADWVYTQYRALTGEHDYAAHGGLVIYGDKVTGAPNGFHSTLTLGEARYVFSFRLSAWETLYIQTIFPEFFEKCREAVMNAKQNPLNEGQLKRLALE</sequence>
<organism evidence="1 2">
    <name type="scientific">Hirschia litorea</name>
    <dbReference type="NCBI Taxonomy" id="1199156"/>
    <lineage>
        <taxon>Bacteria</taxon>
        <taxon>Pseudomonadati</taxon>
        <taxon>Pseudomonadota</taxon>
        <taxon>Alphaproteobacteria</taxon>
        <taxon>Hyphomonadales</taxon>
        <taxon>Hyphomonadaceae</taxon>
        <taxon>Hirschia</taxon>
    </lineage>
</organism>
<gene>
    <name evidence="1" type="ORF">ACFQS8_08645</name>
</gene>
<dbReference type="Proteomes" id="UP001596492">
    <property type="component" value="Unassembled WGS sequence"/>
</dbReference>
<comment type="caution">
    <text evidence="1">The sequence shown here is derived from an EMBL/GenBank/DDBJ whole genome shotgun (WGS) entry which is preliminary data.</text>
</comment>
<reference evidence="2" key="1">
    <citation type="journal article" date="2019" name="Int. J. Syst. Evol. Microbiol.">
        <title>The Global Catalogue of Microorganisms (GCM) 10K type strain sequencing project: providing services to taxonomists for standard genome sequencing and annotation.</title>
        <authorList>
            <consortium name="The Broad Institute Genomics Platform"/>
            <consortium name="The Broad Institute Genome Sequencing Center for Infectious Disease"/>
            <person name="Wu L."/>
            <person name="Ma J."/>
        </authorList>
    </citation>
    <scope>NUCLEOTIDE SEQUENCE [LARGE SCALE GENOMIC DNA]</scope>
    <source>
        <strain evidence="2">CCUG 51308</strain>
    </source>
</reference>
<evidence type="ECO:0008006" key="3">
    <source>
        <dbReference type="Google" id="ProtNLM"/>
    </source>
</evidence>
<evidence type="ECO:0000313" key="1">
    <source>
        <dbReference type="EMBL" id="MFC7291682.1"/>
    </source>
</evidence>
<proteinExistence type="predicted"/>
<dbReference type="RefSeq" id="WP_382166919.1">
    <property type="nucleotide sequence ID" value="NZ_JBHTBR010000004.1"/>
</dbReference>
<evidence type="ECO:0000313" key="2">
    <source>
        <dbReference type="Proteomes" id="UP001596492"/>
    </source>
</evidence>
<keyword evidence="2" id="KW-1185">Reference proteome</keyword>
<accession>A0ABW2IL14</accession>